<dbReference type="InterPro" id="IPR025187">
    <property type="entry name" value="DUF4112"/>
</dbReference>
<keyword evidence="1" id="KW-1133">Transmembrane helix</keyword>
<dbReference type="EMBL" id="BMCP01000001">
    <property type="protein sequence ID" value="GGE29397.1"/>
    <property type="molecule type" value="Genomic_DNA"/>
</dbReference>
<feature type="transmembrane region" description="Helical" evidence="1">
    <location>
        <begin position="57"/>
        <end position="78"/>
    </location>
</feature>
<evidence type="ECO:0008006" key="4">
    <source>
        <dbReference type="Google" id="ProtNLM"/>
    </source>
</evidence>
<evidence type="ECO:0000313" key="2">
    <source>
        <dbReference type="EMBL" id="GGE29397.1"/>
    </source>
</evidence>
<name>A0A8J2VKF0_9RHOB</name>
<evidence type="ECO:0000313" key="3">
    <source>
        <dbReference type="Proteomes" id="UP000602745"/>
    </source>
</evidence>
<dbReference type="Pfam" id="PF13430">
    <property type="entry name" value="DUF4112"/>
    <property type="match status" value="1"/>
</dbReference>
<gene>
    <name evidence="2" type="ORF">GCM10007276_03200</name>
</gene>
<dbReference type="AlphaFoldDB" id="A0A8J2VKF0"/>
<keyword evidence="1" id="KW-0472">Membrane</keyword>
<protein>
    <recommendedName>
        <fullName evidence="4">DUF4112 domain-containing protein</fullName>
    </recommendedName>
</protein>
<organism evidence="2 3">
    <name type="scientific">Agaricicola taiwanensis</name>
    <dbReference type="NCBI Taxonomy" id="591372"/>
    <lineage>
        <taxon>Bacteria</taxon>
        <taxon>Pseudomonadati</taxon>
        <taxon>Pseudomonadota</taxon>
        <taxon>Alphaproteobacteria</taxon>
        <taxon>Rhodobacterales</taxon>
        <taxon>Paracoccaceae</taxon>
        <taxon>Agaricicola</taxon>
    </lineage>
</organism>
<evidence type="ECO:0000256" key="1">
    <source>
        <dbReference type="SAM" id="Phobius"/>
    </source>
</evidence>
<reference evidence="2" key="2">
    <citation type="submission" date="2020-09" db="EMBL/GenBank/DDBJ databases">
        <authorList>
            <person name="Sun Q."/>
            <person name="Sedlacek I."/>
        </authorList>
    </citation>
    <scope>NUCLEOTIDE SEQUENCE</scope>
    <source>
        <strain evidence="2">CCM 7684</strain>
    </source>
</reference>
<dbReference type="Proteomes" id="UP000602745">
    <property type="component" value="Unassembled WGS sequence"/>
</dbReference>
<comment type="caution">
    <text evidence="2">The sequence shown here is derived from an EMBL/GenBank/DDBJ whole genome shotgun (WGS) entry which is preliminary data.</text>
</comment>
<proteinExistence type="predicted"/>
<dbReference type="PANTHER" id="PTHR35519:SF2">
    <property type="entry name" value="PH DOMAIN PROTEIN"/>
    <property type="match status" value="1"/>
</dbReference>
<accession>A0A8J2VKF0</accession>
<feature type="transmembrane region" description="Helical" evidence="1">
    <location>
        <begin position="98"/>
        <end position="118"/>
    </location>
</feature>
<reference evidence="2" key="1">
    <citation type="journal article" date="2014" name="Int. J. Syst. Evol. Microbiol.">
        <title>Complete genome sequence of Corynebacterium casei LMG S-19264T (=DSM 44701T), isolated from a smear-ripened cheese.</title>
        <authorList>
            <consortium name="US DOE Joint Genome Institute (JGI-PGF)"/>
            <person name="Walter F."/>
            <person name="Albersmeier A."/>
            <person name="Kalinowski J."/>
            <person name="Ruckert C."/>
        </authorList>
    </citation>
    <scope>NUCLEOTIDE SEQUENCE</scope>
    <source>
        <strain evidence="2">CCM 7684</strain>
    </source>
</reference>
<sequence length="137" mass="15140">MKDHELMTKAGTFEYYDAARDPDHSRLGTIERLDKLSRMLDSAWRIPGTNIRFGADAVMGLVPGIGDLAGAALSLYIVMEARRMKVPSSVLARMIGNIGLDTIVGAVPIAGSIFDVAYRANRRNVRILREHLESARR</sequence>
<keyword evidence="3" id="KW-1185">Reference proteome</keyword>
<dbReference type="PANTHER" id="PTHR35519">
    <property type="entry name" value="MEMBRANE PROTEINS"/>
    <property type="match status" value="1"/>
</dbReference>
<keyword evidence="1" id="KW-0812">Transmembrane</keyword>